<protein>
    <submittedName>
        <fullName evidence="5">Pleiotropic regulator 1</fullName>
    </submittedName>
</protein>
<name>A0AAV7JFH5_9METZ</name>
<dbReference type="GO" id="GO:0000974">
    <property type="term" value="C:Prp19 complex"/>
    <property type="evidence" value="ECO:0007669"/>
    <property type="project" value="TreeGrafter"/>
</dbReference>
<reference evidence="5 6" key="1">
    <citation type="journal article" date="2023" name="BMC Biol.">
        <title>The compact genome of the sponge Oopsacas minuta (Hexactinellida) is lacking key metazoan core genes.</title>
        <authorList>
            <person name="Santini S."/>
            <person name="Schenkelaars Q."/>
            <person name="Jourda C."/>
            <person name="Duchesne M."/>
            <person name="Belahbib H."/>
            <person name="Rocher C."/>
            <person name="Selva M."/>
            <person name="Riesgo A."/>
            <person name="Vervoort M."/>
            <person name="Leys S.P."/>
            <person name="Kodjabachian L."/>
            <person name="Le Bivic A."/>
            <person name="Borchiellini C."/>
            <person name="Claverie J.M."/>
            <person name="Renard E."/>
        </authorList>
    </citation>
    <scope>NUCLEOTIDE SEQUENCE [LARGE SCALE GENOMIC DNA]</scope>
    <source>
        <strain evidence="5">SPO-2</strain>
    </source>
</reference>
<dbReference type="PANTHER" id="PTHR19923:SF0">
    <property type="entry name" value="PLEIOTROPIC REGULATOR 1"/>
    <property type="match status" value="1"/>
</dbReference>
<feature type="repeat" description="WD" evidence="4">
    <location>
        <begin position="234"/>
        <end position="275"/>
    </location>
</feature>
<keyword evidence="1 4" id="KW-0853">WD repeat</keyword>
<dbReference type="GO" id="GO:0071011">
    <property type="term" value="C:precatalytic spliceosome"/>
    <property type="evidence" value="ECO:0007669"/>
    <property type="project" value="TreeGrafter"/>
</dbReference>
<keyword evidence="6" id="KW-1185">Reference proteome</keyword>
<comment type="caution">
    <text evidence="5">The sequence shown here is derived from an EMBL/GenBank/DDBJ whole genome shotgun (WGS) entry which is preliminary data.</text>
</comment>
<evidence type="ECO:0000256" key="2">
    <source>
        <dbReference type="ARBA" id="ARBA00022737"/>
    </source>
</evidence>
<dbReference type="AlphaFoldDB" id="A0AAV7JFH5"/>
<dbReference type="PROSITE" id="PS50082">
    <property type="entry name" value="WD_REPEATS_2"/>
    <property type="match status" value="3"/>
</dbReference>
<dbReference type="InterPro" id="IPR020472">
    <property type="entry name" value="WD40_PAC1"/>
</dbReference>
<dbReference type="SUPFAM" id="SSF50978">
    <property type="entry name" value="WD40 repeat-like"/>
    <property type="match status" value="1"/>
</dbReference>
<dbReference type="Pfam" id="PF00400">
    <property type="entry name" value="WD40"/>
    <property type="match status" value="3"/>
</dbReference>
<dbReference type="Gene3D" id="2.130.10.10">
    <property type="entry name" value="YVTN repeat-like/Quinoprotein amine dehydrogenase"/>
    <property type="match status" value="1"/>
</dbReference>
<dbReference type="PROSITE" id="PS50294">
    <property type="entry name" value="WD_REPEATS_REGION"/>
    <property type="match status" value="3"/>
</dbReference>
<dbReference type="PRINTS" id="PR00320">
    <property type="entry name" value="GPROTEINBRPT"/>
</dbReference>
<dbReference type="InterPro" id="IPR045241">
    <property type="entry name" value="Prp46/PLRG1-like"/>
</dbReference>
<evidence type="ECO:0000313" key="6">
    <source>
        <dbReference type="Proteomes" id="UP001165289"/>
    </source>
</evidence>
<dbReference type="GO" id="GO:0071013">
    <property type="term" value="C:catalytic step 2 spliceosome"/>
    <property type="evidence" value="ECO:0007669"/>
    <property type="project" value="TreeGrafter"/>
</dbReference>
<dbReference type="SMART" id="SM00320">
    <property type="entry name" value="WD40"/>
    <property type="match status" value="3"/>
</dbReference>
<dbReference type="InterPro" id="IPR019775">
    <property type="entry name" value="WD40_repeat_CS"/>
</dbReference>
<keyword evidence="2" id="KW-0677">Repeat</keyword>
<proteinExistence type="inferred from homology"/>
<dbReference type="InterPro" id="IPR015943">
    <property type="entry name" value="WD40/YVTN_repeat-like_dom_sf"/>
</dbReference>
<comment type="similarity">
    <text evidence="3">Belongs to the WD repeat PRL1/PRL2 family.</text>
</comment>
<feature type="repeat" description="WD" evidence="4">
    <location>
        <begin position="150"/>
        <end position="191"/>
    </location>
</feature>
<dbReference type="PANTHER" id="PTHR19923">
    <property type="entry name" value="WD40 REPEAT PROTEINPRL1/PRL2-RELATED"/>
    <property type="match status" value="1"/>
</dbReference>
<dbReference type="PROSITE" id="PS00678">
    <property type="entry name" value="WD_REPEATS_1"/>
    <property type="match status" value="1"/>
</dbReference>
<gene>
    <name evidence="5" type="ORF">LOD99_8741</name>
</gene>
<dbReference type="GO" id="GO:0000398">
    <property type="term" value="P:mRNA splicing, via spliceosome"/>
    <property type="evidence" value="ECO:0007669"/>
    <property type="project" value="InterPro"/>
</dbReference>
<evidence type="ECO:0000313" key="5">
    <source>
        <dbReference type="EMBL" id="KAI6647564.1"/>
    </source>
</evidence>
<dbReference type="Proteomes" id="UP001165289">
    <property type="component" value="Unassembled WGS sequence"/>
</dbReference>
<dbReference type="EMBL" id="JAKMXF010000341">
    <property type="protein sequence ID" value="KAI6647564.1"/>
    <property type="molecule type" value="Genomic_DNA"/>
</dbReference>
<dbReference type="InterPro" id="IPR036322">
    <property type="entry name" value="WD40_repeat_dom_sf"/>
</dbReference>
<evidence type="ECO:0000256" key="3">
    <source>
        <dbReference type="ARBA" id="ARBA00025726"/>
    </source>
</evidence>
<organism evidence="5 6">
    <name type="scientific">Oopsacas minuta</name>
    <dbReference type="NCBI Taxonomy" id="111878"/>
    <lineage>
        <taxon>Eukaryota</taxon>
        <taxon>Metazoa</taxon>
        <taxon>Porifera</taxon>
        <taxon>Hexactinellida</taxon>
        <taxon>Hexasterophora</taxon>
        <taxon>Lyssacinosida</taxon>
        <taxon>Leucopsacidae</taxon>
        <taxon>Oopsacas</taxon>
    </lineage>
</organism>
<dbReference type="InterPro" id="IPR001680">
    <property type="entry name" value="WD40_rpt"/>
</dbReference>
<evidence type="ECO:0000256" key="4">
    <source>
        <dbReference type="PROSITE-ProRule" id="PRU00221"/>
    </source>
</evidence>
<feature type="repeat" description="WD" evidence="4">
    <location>
        <begin position="192"/>
        <end position="233"/>
    </location>
</feature>
<dbReference type="CDD" id="cd00200">
    <property type="entry name" value="WD40"/>
    <property type="match status" value="1"/>
</dbReference>
<sequence>MFERSETDSKEPGMVKHSINTLMFRSLKRTHDLFIASQSLSIPTHEQSSKLRKSCKINSEYSAVKHLPPPNESIARIASKTELGASIGPSLSDKGADIPFTDTGNQEVFRGSTALVSARDNNPLKSALALKAITTEKPTWHAPWKLYRVISGHLGWVRCIDVDPSNDWFITGSTDRTIKIWDLATSTLRLSLTGHISTIRAVKVSHRHTYFFSAGEDKQIKCWDLEHNKTIRQYHGHLSAVYGLTLHPRLDVLISCGRDSTARVWDIRTKACIFTLTGHTNTVACVESQAPNPQVSMYMYCTPRMVDGVIIHSTNINLLI</sequence>
<evidence type="ECO:0000256" key="1">
    <source>
        <dbReference type="ARBA" id="ARBA00022574"/>
    </source>
</evidence>
<accession>A0AAV7JFH5</accession>